<keyword evidence="1" id="KW-1133">Transmembrane helix</keyword>
<dbReference type="EMBL" id="AUZX01013754">
    <property type="protein sequence ID" value="EQD34564.1"/>
    <property type="molecule type" value="Genomic_DNA"/>
</dbReference>
<feature type="transmembrane region" description="Helical" evidence="1">
    <location>
        <begin position="12"/>
        <end position="32"/>
    </location>
</feature>
<dbReference type="InterPro" id="IPR011528">
    <property type="entry name" value="NERD"/>
</dbReference>
<evidence type="ECO:0000313" key="3">
    <source>
        <dbReference type="EMBL" id="EQD34564.1"/>
    </source>
</evidence>
<proteinExistence type="predicted"/>
<keyword evidence="1" id="KW-0472">Membrane</keyword>
<comment type="caution">
    <text evidence="3">The sequence shown here is derived from an EMBL/GenBank/DDBJ whole genome shotgun (WGS) entry which is preliminary data.</text>
</comment>
<gene>
    <name evidence="3" type="ORF">B1A_18630</name>
</gene>
<evidence type="ECO:0000256" key="1">
    <source>
        <dbReference type="SAM" id="Phobius"/>
    </source>
</evidence>
<sequence length="198" mass="22108">MSNQMLRPFVPWALFALAAALVVALVWFIRWFRGRRARKALRLAVTAVAADHVIDALVPDGMGAGFHVDFLLLSVHGILIIDVREVQGNIFGGDQMSEWTVMDGAHRFTFVNPQSGLYDRIAAVRAIAGEVPVEGRVVFTRQGKFPKGLPKWTLMLDTLAAEFPPLDNDVRDAALGQYREGWERVRAAVRPSSMKHMR</sequence>
<protein>
    <recommendedName>
        <fullName evidence="2">NERD domain-containing protein</fullName>
    </recommendedName>
</protein>
<evidence type="ECO:0000259" key="2">
    <source>
        <dbReference type="PROSITE" id="PS50965"/>
    </source>
</evidence>
<reference evidence="3" key="1">
    <citation type="submission" date="2013-08" db="EMBL/GenBank/DDBJ databases">
        <authorList>
            <person name="Mendez C."/>
            <person name="Richter M."/>
            <person name="Ferrer M."/>
            <person name="Sanchez J."/>
        </authorList>
    </citation>
    <scope>NUCLEOTIDE SEQUENCE</scope>
</reference>
<dbReference type="AlphaFoldDB" id="T1A0F9"/>
<reference evidence="3" key="2">
    <citation type="journal article" date="2014" name="ISME J.">
        <title>Microbial stratification in low pH oxic and suboxic macroscopic growths along an acid mine drainage.</title>
        <authorList>
            <person name="Mendez-Garcia C."/>
            <person name="Mesa V."/>
            <person name="Sprenger R.R."/>
            <person name="Richter M."/>
            <person name="Diez M.S."/>
            <person name="Solano J."/>
            <person name="Bargiela R."/>
            <person name="Golyshina O.V."/>
            <person name="Manteca A."/>
            <person name="Ramos J.L."/>
            <person name="Gallego J.R."/>
            <person name="Llorente I."/>
            <person name="Martins Dos Santos V.A."/>
            <person name="Jensen O.N."/>
            <person name="Pelaez A.I."/>
            <person name="Sanchez J."/>
            <person name="Ferrer M."/>
        </authorList>
    </citation>
    <scope>NUCLEOTIDE SEQUENCE</scope>
</reference>
<accession>T1A0F9</accession>
<organism evidence="3">
    <name type="scientific">mine drainage metagenome</name>
    <dbReference type="NCBI Taxonomy" id="410659"/>
    <lineage>
        <taxon>unclassified sequences</taxon>
        <taxon>metagenomes</taxon>
        <taxon>ecological metagenomes</taxon>
    </lineage>
</organism>
<name>T1A0F9_9ZZZZ</name>
<feature type="domain" description="NERD" evidence="2">
    <location>
        <begin position="33"/>
        <end position="147"/>
    </location>
</feature>
<keyword evidence="1" id="KW-0812">Transmembrane</keyword>
<dbReference type="Pfam" id="PF08378">
    <property type="entry name" value="NERD"/>
    <property type="match status" value="1"/>
</dbReference>
<dbReference type="PROSITE" id="PS50965">
    <property type="entry name" value="NERD"/>
    <property type="match status" value="1"/>
</dbReference>